<dbReference type="EMBL" id="SJPR01000001">
    <property type="protein sequence ID" value="TWU00340.1"/>
    <property type="molecule type" value="Genomic_DNA"/>
</dbReference>
<proteinExistence type="predicted"/>
<evidence type="ECO:0000256" key="1">
    <source>
        <dbReference type="PROSITE-ProRule" id="PRU00339"/>
    </source>
</evidence>
<dbReference type="Pfam" id="PF13432">
    <property type="entry name" value="TPR_16"/>
    <property type="match status" value="1"/>
</dbReference>
<sequence length="799" mass="89394">MPEPEELRDEETDVAPTGLLGRLRHWTDGHPIRSKLIGAALILALVATVGAWVLVAEIAITPENANLARALEEFDAGEDDSARAIVTDLMKGDSLKTSDYGAALFIMGALKVREAERQWSSERGRNDYFIASKYLAEARTFAFPDGRNAEGLYLLGKSLLESRQLQQGVEALRDALAAGVERKWRAHLLLAEAHFYAPTPNFEDAVGEIDTAIKDPDIDADQRASALLLRSEALAMLGRGVEAEQAAASAGPRANPARRSLAEGRSLVVQLENAPPERRVAIAKNAGSVLERARREDQLSTGVSRESDFLKARIAELLGNRDEAVEGYRELRRSHGTSDAGIAAAFAEGDLLQREGADDAAIAAYRRALDTLDDPKAYRNRSLPLSEVRRRTLEAHAVLLDRGRYDAALQLTDWVGPLVGTTQQLLMQADTLRGWGENLIEQADALGSRGEPQRRQGRHRLRESGVVYERLAEARFATRQFTDDLWVAAEMLQAGQAYGETIRVIERYLRNEPISRNALALLRVGEAHLSRGEDEAAIRTLEECLEFHANDASSYRARLVCARAHRLRGDFDKSEELLRYNLTRTALTPASPEWRDSKFDLGQLLAESGRHNEAIAELEEGINRYPDDPQARLARYQIALSNRQAAQEPLKRFNAAQTVNEREQARREADEYLEAALHMFQQVQREITLADSGDDLDRATLRNCFMLGGNVLFDLNRYEEARQSFASVSTLYQNEPYMLEALVHIYHCWRRQSDRTKAMGVVQQAQQLLQRLPPDADFATSTNLTRTEWDRLLSQLQQL</sequence>
<dbReference type="InterPro" id="IPR019734">
    <property type="entry name" value="TPR_rpt"/>
</dbReference>
<organism evidence="3 4">
    <name type="scientific">Botrimarina colliarenosi</name>
    <dbReference type="NCBI Taxonomy" id="2528001"/>
    <lineage>
        <taxon>Bacteria</taxon>
        <taxon>Pseudomonadati</taxon>
        <taxon>Planctomycetota</taxon>
        <taxon>Planctomycetia</taxon>
        <taxon>Pirellulales</taxon>
        <taxon>Lacipirellulaceae</taxon>
        <taxon>Botrimarina</taxon>
    </lineage>
</organism>
<dbReference type="Pfam" id="PF13181">
    <property type="entry name" value="TPR_8"/>
    <property type="match status" value="1"/>
</dbReference>
<feature type="repeat" description="TPR" evidence="1">
    <location>
        <begin position="595"/>
        <end position="628"/>
    </location>
</feature>
<dbReference type="InterPro" id="IPR011990">
    <property type="entry name" value="TPR-like_helical_dom_sf"/>
</dbReference>
<keyword evidence="1" id="KW-0802">TPR repeat</keyword>
<keyword evidence="2" id="KW-0812">Transmembrane</keyword>
<evidence type="ECO:0000313" key="4">
    <source>
        <dbReference type="Proteomes" id="UP000317421"/>
    </source>
</evidence>
<gene>
    <name evidence="3" type="primary">bamD_1</name>
    <name evidence="3" type="ORF">Pla108_12890</name>
</gene>
<dbReference type="SUPFAM" id="SSF48452">
    <property type="entry name" value="TPR-like"/>
    <property type="match status" value="3"/>
</dbReference>
<evidence type="ECO:0000313" key="3">
    <source>
        <dbReference type="EMBL" id="TWU00340.1"/>
    </source>
</evidence>
<dbReference type="SMART" id="SM00028">
    <property type="entry name" value="TPR"/>
    <property type="match status" value="5"/>
</dbReference>
<keyword evidence="2" id="KW-1133">Transmembrane helix</keyword>
<dbReference type="Proteomes" id="UP000317421">
    <property type="component" value="Unassembled WGS sequence"/>
</dbReference>
<dbReference type="PANTHER" id="PTHR12558">
    <property type="entry name" value="CELL DIVISION CYCLE 16,23,27"/>
    <property type="match status" value="1"/>
</dbReference>
<keyword evidence="2" id="KW-0472">Membrane</keyword>
<feature type="repeat" description="TPR" evidence="1">
    <location>
        <begin position="518"/>
        <end position="551"/>
    </location>
</feature>
<evidence type="ECO:0000256" key="2">
    <source>
        <dbReference type="SAM" id="Phobius"/>
    </source>
</evidence>
<protein>
    <submittedName>
        <fullName evidence="3">Outer membrane protein assembly factor BamD</fullName>
    </submittedName>
</protein>
<keyword evidence="4" id="KW-1185">Reference proteome</keyword>
<feature type="transmembrane region" description="Helical" evidence="2">
    <location>
        <begin position="36"/>
        <end position="55"/>
    </location>
</feature>
<comment type="caution">
    <text evidence="3">The sequence shown here is derived from an EMBL/GenBank/DDBJ whole genome shotgun (WGS) entry which is preliminary data.</text>
</comment>
<reference evidence="3 4" key="1">
    <citation type="submission" date="2019-02" db="EMBL/GenBank/DDBJ databases">
        <title>Deep-cultivation of Planctomycetes and their phenomic and genomic characterization uncovers novel biology.</title>
        <authorList>
            <person name="Wiegand S."/>
            <person name="Jogler M."/>
            <person name="Boedeker C."/>
            <person name="Pinto D."/>
            <person name="Vollmers J."/>
            <person name="Rivas-Marin E."/>
            <person name="Kohn T."/>
            <person name="Peeters S.H."/>
            <person name="Heuer A."/>
            <person name="Rast P."/>
            <person name="Oberbeckmann S."/>
            <person name="Bunk B."/>
            <person name="Jeske O."/>
            <person name="Meyerdierks A."/>
            <person name="Storesund J.E."/>
            <person name="Kallscheuer N."/>
            <person name="Luecker S."/>
            <person name="Lage O.M."/>
            <person name="Pohl T."/>
            <person name="Merkel B.J."/>
            <person name="Hornburger P."/>
            <person name="Mueller R.-W."/>
            <person name="Bruemmer F."/>
            <person name="Labrenz M."/>
            <person name="Spormann A.M."/>
            <person name="Op Den Camp H."/>
            <person name="Overmann J."/>
            <person name="Amann R."/>
            <person name="Jetten M.S.M."/>
            <person name="Mascher T."/>
            <person name="Medema M.H."/>
            <person name="Devos D.P."/>
            <person name="Kaster A.-K."/>
            <person name="Ovreas L."/>
            <person name="Rohde M."/>
            <person name="Galperin M.Y."/>
            <person name="Jogler C."/>
        </authorList>
    </citation>
    <scope>NUCLEOTIDE SEQUENCE [LARGE SCALE GENOMIC DNA]</scope>
    <source>
        <strain evidence="3 4">Pla108</strain>
    </source>
</reference>
<accession>A0A5C6AL15</accession>
<dbReference type="PANTHER" id="PTHR12558:SF13">
    <property type="entry name" value="CELL DIVISION CYCLE PROTEIN 27 HOMOLOG"/>
    <property type="match status" value="1"/>
</dbReference>
<dbReference type="AlphaFoldDB" id="A0A5C6AL15"/>
<name>A0A5C6AL15_9BACT</name>
<dbReference type="Gene3D" id="1.25.40.10">
    <property type="entry name" value="Tetratricopeptide repeat domain"/>
    <property type="match status" value="4"/>
</dbReference>
<dbReference type="PROSITE" id="PS50005">
    <property type="entry name" value="TPR"/>
    <property type="match status" value="2"/>
</dbReference>